<evidence type="ECO:0000313" key="3">
    <source>
        <dbReference type="Proteomes" id="UP000501812"/>
    </source>
</evidence>
<name>A0A858RLK5_9BACT</name>
<evidence type="ECO:0000313" key="2">
    <source>
        <dbReference type="EMBL" id="QJE97712.1"/>
    </source>
</evidence>
<dbReference type="KEGG" id="luo:HHL09_18635"/>
<feature type="transmembrane region" description="Helical" evidence="1">
    <location>
        <begin position="40"/>
        <end position="58"/>
    </location>
</feature>
<dbReference type="Proteomes" id="UP000501812">
    <property type="component" value="Chromosome"/>
</dbReference>
<keyword evidence="3" id="KW-1185">Reference proteome</keyword>
<dbReference type="RefSeq" id="WP_169456138.1">
    <property type="nucleotide sequence ID" value="NZ_CP051774.1"/>
</dbReference>
<keyword evidence="1" id="KW-0472">Membrane</keyword>
<reference evidence="2 3" key="1">
    <citation type="submission" date="2020-04" db="EMBL/GenBank/DDBJ databases">
        <title>Luteolibacter sp. G-1-1-1 isolated from soil.</title>
        <authorList>
            <person name="Dahal R.H."/>
        </authorList>
    </citation>
    <scope>NUCLEOTIDE SEQUENCE [LARGE SCALE GENOMIC DNA]</scope>
    <source>
        <strain evidence="2 3">G-1-1-1</strain>
    </source>
</reference>
<keyword evidence="1" id="KW-0812">Transmembrane</keyword>
<accession>A0A858RLK5</accession>
<dbReference type="EMBL" id="CP051774">
    <property type="protein sequence ID" value="QJE97712.1"/>
    <property type="molecule type" value="Genomic_DNA"/>
</dbReference>
<evidence type="ECO:0000256" key="1">
    <source>
        <dbReference type="SAM" id="Phobius"/>
    </source>
</evidence>
<sequence length="88" mass="9074">MSGKSPLVRICEIVQSGAIAGLAAVPIVADLGGFKGSPRLVVAASVLAPLGLVSSLWIRRAGFSERGFWGAILAIALYLWALSIPVLS</sequence>
<gene>
    <name evidence="2" type="ORF">HHL09_18635</name>
</gene>
<keyword evidence="1" id="KW-1133">Transmembrane helix</keyword>
<protein>
    <submittedName>
        <fullName evidence="2">Uncharacterized protein</fullName>
    </submittedName>
</protein>
<organism evidence="2 3">
    <name type="scientific">Luteolibacter luteus</name>
    <dbReference type="NCBI Taxonomy" id="2728835"/>
    <lineage>
        <taxon>Bacteria</taxon>
        <taxon>Pseudomonadati</taxon>
        <taxon>Verrucomicrobiota</taxon>
        <taxon>Verrucomicrobiia</taxon>
        <taxon>Verrucomicrobiales</taxon>
        <taxon>Verrucomicrobiaceae</taxon>
        <taxon>Luteolibacter</taxon>
    </lineage>
</organism>
<proteinExistence type="predicted"/>
<dbReference type="AlphaFoldDB" id="A0A858RLK5"/>
<feature type="transmembrane region" description="Helical" evidence="1">
    <location>
        <begin position="67"/>
        <end position="87"/>
    </location>
</feature>
<feature type="transmembrane region" description="Helical" evidence="1">
    <location>
        <begin position="7"/>
        <end position="28"/>
    </location>
</feature>